<name>A0A7D9L7D3_PARCT</name>
<accession>A0A7D9L7D3</accession>
<protein>
    <submittedName>
        <fullName evidence="2">Uncharacterized protein</fullName>
    </submittedName>
</protein>
<comment type="caution">
    <text evidence="2">The sequence shown here is derived from an EMBL/GenBank/DDBJ whole genome shotgun (WGS) entry which is preliminary data.</text>
</comment>
<dbReference type="Proteomes" id="UP001152795">
    <property type="component" value="Unassembled WGS sequence"/>
</dbReference>
<organism evidence="2 3">
    <name type="scientific">Paramuricea clavata</name>
    <name type="common">Red gorgonian</name>
    <name type="synonym">Violescent sea-whip</name>
    <dbReference type="NCBI Taxonomy" id="317549"/>
    <lineage>
        <taxon>Eukaryota</taxon>
        <taxon>Metazoa</taxon>
        <taxon>Cnidaria</taxon>
        <taxon>Anthozoa</taxon>
        <taxon>Octocorallia</taxon>
        <taxon>Malacalcyonacea</taxon>
        <taxon>Plexauridae</taxon>
        <taxon>Paramuricea</taxon>
    </lineage>
</organism>
<evidence type="ECO:0000313" key="3">
    <source>
        <dbReference type="Proteomes" id="UP001152795"/>
    </source>
</evidence>
<keyword evidence="3" id="KW-1185">Reference proteome</keyword>
<reference evidence="2" key="1">
    <citation type="submission" date="2020-04" db="EMBL/GenBank/DDBJ databases">
        <authorList>
            <person name="Alioto T."/>
            <person name="Alioto T."/>
            <person name="Gomez Garrido J."/>
        </authorList>
    </citation>
    <scope>NUCLEOTIDE SEQUENCE</scope>
    <source>
        <strain evidence="2">A484AB</strain>
    </source>
</reference>
<gene>
    <name evidence="2" type="ORF">PACLA_8A031596</name>
</gene>
<evidence type="ECO:0000313" key="2">
    <source>
        <dbReference type="EMBL" id="CAB4027261.1"/>
    </source>
</evidence>
<dbReference type="AlphaFoldDB" id="A0A7D9L7D3"/>
<proteinExistence type="predicted"/>
<sequence>MLENVSCADDQEKEITSKSTAFDQAGEAAPPQLSLEKKKLLRKKLIDFRQTLHGLGRSCVGSVSLCTGFSMELLEEVVGNANDFMSAEDINTKLPVFNTEHAVGIFKILNDIRCEKQPIGM</sequence>
<evidence type="ECO:0000256" key="1">
    <source>
        <dbReference type="SAM" id="MobiDB-lite"/>
    </source>
</evidence>
<feature type="region of interest" description="Disordered" evidence="1">
    <location>
        <begin position="1"/>
        <end position="30"/>
    </location>
</feature>
<dbReference type="EMBL" id="CACRXK020014698">
    <property type="protein sequence ID" value="CAB4027261.1"/>
    <property type="molecule type" value="Genomic_DNA"/>
</dbReference>